<comment type="caution">
    <text evidence="11">The sequence shown here is derived from an EMBL/GenBank/DDBJ whole genome shotgun (WGS) entry which is preliminary data.</text>
</comment>
<dbReference type="Proteomes" id="UP001500432">
    <property type="component" value="Unassembled WGS sequence"/>
</dbReference>
<gene>
    <name evidence="11" type="ORF">GCM10009849_08390</name>
</gene>
<dbReference type="InterPro" id="IPR023271">
    <property type="entry name" value="Aquaporin-like"/>
</dbReference>
<feature type="compositionally biased region" description="Acidic residues" evidence="9">
    <location>
        <begin position="276"/>
        <end position="291"/>
    </location>
</feature>
<proteinExistence type="inferred from homology"/>
<evidence type="ECO:0000256" key="9">
    <source>
        <dbReference type="SAM" id="MobiDB-lite"/>
    </source>
</evidence>
<dbReference type="EMBL" id="BAAAQW010000003">
    <property type="protein sequence ID" value="GAA2197866.1"/>
    <property type="molecule type" value="Genomic_DNA"/>
</dbReference>
<dbReference type="InterPro" id="IPR000425">
    <property type="entry name" value="MIP"/>
</dbReference>
<dbReference type="Gene3D" id="1.20.1080.10">
    <property type="entry name" value="Glycerol uptake facilitator protein"/>
    <property type="match status" value="1"/>
</dbReference>
<evidence type="ECO:0000256" key="2">
    <source>
        <dbReference type="ARBA" id="ARBA00006175"/>
    </source>
</evidence>
<feature type="region of interest" description="Disordered" evidence="9">
    <location>
        <begin position="276"/>
        <end position="348"/>
    </location>
</feature>
<evidence type="ECO:0000256" key="6">
    <source>
        <dbReference type="ARBA" id="ARBA00022989"/>
    </source>
</evidence>
<comment type="subcellular location">
    <subcellularLocation>
        <location evidence="1">Cell membrane</location>
        <topology evidence="1">Multi-pass membrane protein</topology>
    </subcellularLocation>
</comment>
<evidence type="ECO:0008006" key="13">
    <source>
        <dbReference type="Google" id="ProtNLM"/>
    </source>
</evidence>
<evidence type="ECO:0000256" key="7">
    <source>
        <dbReference type="ARBA" id="ARBA00023136"/>
    </source>
</evidence>
<dbReference type="InterPro" id="IPR034294">
    <property type="entry name" value="Aquaporin_transptr"/>
</dbReference>
<dbReference type="PANTHER" id="PTHR19139:SF199">
    <property type="entry name" value="MIP17260P"/>
    <property type="match status" value="1"/>
</dbReference>
<accession>A0ABN3BMU7</accession>
<dbReference type="PROSITE" id="PS00221">
    <property type="entry name" value="MIP"/>
    <property type="match status" value="1"/>
</dbReference>
<dbReference type="InterPro" id="IPR022357">
    <property type="entry name" value="MIP_CS"/>
</dbReference>
<feature type="transmembrane region" description="Helical" evidence="10">
    <location>
        <begin position="176"/>
        <end position="197"/>
    </location>
</feature>
<reference evidence="11 12" key="1">
    <citation type="journal article" date="2019" name="Int. J. Syst. Evol. Microbiol.">
        <title>The Global Catalogue of Microorganisms (GCM) 10K type strain sequencing project: providing services to taxonomists for standard genome sequencing and annotation.</title>
        <authorList>
            <consortium name="The Broad Institute Genomics Platform"/>
            <consortium name="The Broad Institute Genome Sequencing Center for Infectious Disease"/>
            <person name="Wu L."/>
            <person name="Ma J."/>
        </authorList>
    </citation>
    <scope>NUCLEOTIDE SEQUENCE [LARGE SCALE GENOMIC DNA]</scope>
    <source>
        <strain evidence="11 12">JCM 16034</strain>
    </source>
</reference>
<keyword evidence="3 8" id="KW-0813">Transport</keyword>
<evidence type="ECO:0000256" key="4">
    <source>
        <dbReference type="ARBA" id="ARBA00022475"/>
    </source>
</evidence>
<feature type="transmembrane region" description="Helical" evidence="10">
    <location>
        <begin position="217"/>
        <end position="235"/>
    </location>
</feature>
<keyword evidence="6 10" id="KW-1133">Transmembrane helix</keyword>
<dbReference type="PRINTS" id="PR00783">
    <property type="entry name" value="MINTRINSICP"/>
</dbReference>
<evidence type="ECO:0000313" key="12">
    <source>
        <dbReference type="Proteomes" id="UP001500432"/>
    </source>
</evidence>
<evidence type="ECO:0000256" key="1">
    <source>
        <dbReference type="ARBA" id="ARBA00004651"/>
    </source>
</evidence>
<keyword evidence="5 8" id="KW-0812">Transmembrane</keyword>
<evidence type="ECO:0000256" key="3">
    <source>
        <dbReference type="ARBA" id="ARBA00022448"/>
    </source>
</evidence>
<dbReference type="Pfam" id="PF00230">
    <property type="entry name" value="MIP"/>
    <property type="match status" value="1"/>
</dbReference>
<feature type="transmembrane region" description="Helical" evidence="10">
    <location>
        <begin position="140"/>
        <end position="164"/>
    </location>
</feature>
<evidence type="ECO:0000256" key="10">
    <source>
        <dbReference type="SAM" id="Phobius"/>
    </source>
</evidence>
<evidence type="ECO:0000256" key="8">
    <source>
        <dbReference type="RuleBase" id="RU000477"/>
    </source>
</evidence>
<organism evidence="11 12">
    <name type="scientific">Sinomonas flava</name>
    <dbReference type="NCBI Taxonomy" id="496857"/>
    <lineage>
        <taxon>Bacteria</taxon>
        <taxon>Bacillati</taxon>
        <taxon>Actinomycetota</taxon>
        <taxon>Actinomycetes</taxon>
        <taxon>Micrococcales</taxon>
        <taxon>Micrococcaceae</taxon>
        <taxon>Sinomonas</taxon>
    </lineage>
</organism>
<feature type="transmembrane region" description="Helical" evidence="10">
    <location>
        <begin position="93"/>
        <end position="113"/>
    </location>
</feature>
<keyword evidence="12" id="KW-1185">Reference proteome</keyword>
<dbReference type="PANTHER" id="PTHR19139">
    <property type="entry name" value="AQUAPORIN TRANSPORTER"/>
    <property type="match status" value="1"/>
</dbReference>
<feature type="transmembrane region" description="Helical" evidence="10">
    <location>
        <begin position="20"/>
        <end position="39"/>
    </location>
</feature>
<name>A0ABN3BMU7_9MICC</name>
<sequence>MATPAAAKAPAEYGAVAKLVAEAFGTFLLIFGALGVALFGNPSAAPLPTSLAFGLSVAVGIAAVGHISGGHFNPAVTVGLAVAGRTNWRLVPGYIAAQLVGGALGSLVLWVLVRTLPNLTNVSTIFTQLSNGVDDHSPNAFPLAAGLLAEVTASAVFVAIVLFATSRRAAKGMAPWAIGFGLAILIQALAPITNASLNPARSTATVIFADASAIGQLWIFWAAPILGAALTGLIFRGFGSSEDLHGATAGALDDATARATRAENPAVAGAAIADTEAADTEAAEAEAEAEPGLEAADAPTAARSAEDVPAGSATAEAAPHASGSGTASPAEGASSPDDDARDFFDKNR</sequence>
<evidence type="ECO:0000313" key="11">
    <source>
        <dbReference type="EMBL" id="GAA2197866.1"/>
    </source>
</evidence>
<feature type="transmembrane region" description="Helical" evidence="10">
    <location>
        <begin position="51"/>
        <end position="72"/>
    </location>
</feature>
<evidence type="ECO:0000256" key="5">
    <source>
        <dbReference type="ARBA" id="ARBA00022692"/>
    </source>
</evidence>
<comment type="similarity">
    <text evidence="2 8">Belongs to the MIP/aquaporin (TC 1.A.8) family.</text>
</comment>
<keyword evidence="4" id="KW-1003">Cell membrane</keyword>
<dbReference type="SUPFAM" id="SSF81338">
    <property type="entry name" value="Aquaporin-like"/>
    <property type="match status" value="1"/>
</dbReference>
<keyword evidence="7 10" id="KW-0472">Membrane</keyword>
<protein>
    <recommendedName>
        <fullName evidence="13">Aquaporin Z</fullName>
    </recommendedName>
</protein>